<dbReference type="AlphaFoldDB" id="A0A6P4A5T3"/>
<sequence length="480" mass="55389">MCKIFAISLKGAALTWFDSLKPESIHSFKELVNHFGAHFASSMKVKREANHLFTITQGRNESLKACTQRFNKEKVSILDCNESIAIEAFRKGLLRENHLYESLTKRLPEMMLEVMSQAVKYINLEEDRKMEKRDTARNIKKDKLIIEVNRTIPQQKLVRPLRPQTKVTKADRRKQDEISDPFKYYSLMISLKQCRQLKWEIKALIKRGLLKEFIPKGKKPDIEEEEPQNKYDNIINSIHGDFACGGALMREREKHIKLAQVISVSTPNQKNPKLESTPLIVFSDHDMKGLHMPHDDALIIKTDIVNKWILRILVDSGNSINVSFLSMLNKMKWNSDNIEKFNAMNLVRFNGETSRVMGKIIVPILTKVMKFLIGDQVVIVKNDQKVKQLLGRFEEAEIKQLPRDENSHADALANIASSIKFDQKRTILIGYLPSKSIAEEENLSVHEQVDEESWMTPIIEYINNGIQPSDKSEARKLRIK</sequence>
<protein>
    <submittedName>
        <fullName evidence="3">Uncharacterized protein LOC107424188</fullName>
    </submittedName>
</protein>
<gene>
    <name evidence="3" type="primary">LOC107424188</name>
</gene>
<dbReference type="PANTHER" id="PTHR33223">
    <property type="entry name" value="CCHC-TYPE DOMAIN-CONTAINING PROTEIN"/>
    <property type="match status" value="1"/>
</dbReference>
<dbReference type="Pfam" id="PF03732">
    <property type="entry name" value="Retrotrans_gag"/>
    <property type="match status" value="1"/>
</dbReference>
<dbReference type="InParanoid" id="A0A6P4A5T3"/>
<reference evidence="2" key="1">
    <citation type="submission" date="2025-05" db="UniProtKB">
        <authorList>
            <consortium name="RefSeq"/>
        </authorList>
    </citation>
    <scope>NUCLEOTIDE SEQUENCE [LARGE SCALE GENOMIC DNA]</scope>
</reference>
<dbReference type="KEGG" id="zju:107424188"/>
<dbReference type="RefSeq" id="XP_015889412.3">
    <property type="nucleotide sequence ID" value="XM_016033926.3"/>
</dbReference>
<evidence type="ECO:0000313" key="2">
    <source>
        <dbReference type="Proteomes" id="UP001652623"/>
    </source>
</evidence>
<reference evidence="3" key="2">
    <citation type="submission" date="2025-08" db="UniProtKB">
        <authorList>
            <consortium name="RefSeq"/>
        </authorList>
    </citation>
    <scope>IDENTIFICATION</scope>
    <source>
        <tissue evidence="3">Seedling</tissue>
    </source>
</reference>
<evidence type="ECO:0000259" key="1">
    <source>
        <dbReference type="Pfam" id="PF03732"/>
    </source>
</evidence>
<keyword evidence="2" id="KW-1185">Reference proteome</keyword>
<evidence type="ECO:0000313" key="3">
    <source>
        <dbReference type="RefSeq" id="XP_015889412.3"/>
    </source>
</evidence>
<proteinExistence type="predicted"/>
<dbReference type="Proteomes" id="UP001652623">
    <property type="component" value="Chromosome 1"/>
</dbReference>
<name>A0A6P4A5T3_ZIZJJ</name>
<dbReference type="GeneID" id="107424188"/>
<accession>A0A6P4A5T3</accession>
<dbReference type="InterPro" id="IPR005162">
    <property type="entry name" value="Retrotrans_gag_dom"/>
</dbReference>
<feature type="domain" description="Retrotransposon gag" evidence="1">
    <location>
        <begin position="3"/>
        <end position="94"/>
    </location>
</feature>
<organism evidence="2 3">
    <name type="scientific">Ziziphus jujuba</name>
    <name type="common">Chinese jujube</name>
    <name type="synonym">Ziziphus sativa</name>
    <dbReference type="NCBI Taxonomy" id="326968"/>
    <lineage>
        <taxon>Eukaryota</taxon>
        <taxon>Viridiplantae</taxon>
        <taxon>Streptophyta</taxon>
        <taxon>Embryophyta</taxon>
        <taxon>Tracheophyta</taxon>
        <taxon>Spermatophyta</taxon>
        <taxon>Magnoliopsida</taxon>
        <taxon>eudicotyledons</taxon>
        <taxon>Gunneridae</taxon>
        <taxon>Pentapetalae</taxon>
        <taxon>rosids</taxon>
        <taxon>fabids</taxon>
        <taxon>Rosales</taxon>
        <taxon>Rhamnaceae</taxon>
        <taxon>Paliureae</taxon>
        <taxon>Ziziphus</taxon>
    </lineage>
</organism>
<dbReference type="PANTHER" id="PTHR33223:SF10">
    <property type="entry name" value="AMINOTRANSFERASE-LIKE PLANT MOBILE DOMAIN-CONTAINING PROTEIN"/>
    <property type="match status" value="1"/>
</dbReference>